<gene>
    <name evidence="1" type="ORF">V4C55_16280</name>
</gene>
<reference evidence="1 2" key="1">
    <citation type="submission" date="2024-01" db="EMBL/GenBank/DDBJ databases">
        <title>The diversity of rhizobia nodulating Mimosa spp. in eleven states of Brazil covering several biomes is determined by host plant, location, and edaphic factors.</title>
        <authorList>
            <person name="Rouws L."/>
            <person name="Barauna A."/>
            <person name="Beukes C."/>
            <person name="De Faria S.M."/>
            <person name="Gross E."/>
            <person name="Dos Reis Junior F.B."/>
            <person name="Simon M."/>
            <person name="Maluk M."/>
            <person name="Odee D.W."/>
            <person name="Kenicer G."/>
            <person name="Young J.P.W."/>
            <person name="Reis V.M."/>
            <person name="Zilli J."/>
            <person name="James E.K."/>
        </authorList>
    </citation>
    <scope>NUCLEOTIDE SEQUENCE [LARGE SCALE GENOMIC DNA]</scope>
    <source>
        <strain evidence="1 2">JPY77</strain>
    </source>
</reference>
<sequence length="109" mass="12073">MAARPDDGYRRIMSTHVTARSALSGAAFRAIQASRPVALDTVKNHAVGRLPHVRARVVSLIARNRRVVPKCALESSRKIKTGRYWLSIVLSSDRPEASDSQRFADVNAY</sequence>
<proteinExistence type="predicted"/>
<protein>
    <submittedName>
        <fullName evidence="1">Uncharacterized protein</fullName>
    </submittedName>
</protein>
<dbReference type="RefSeq" id="WP_201649207.1">
    <property type="nucleotide sequence ID" value="NZ_CAJHCS010000004.1"/>
</dbReference>
<comment type="caution">
    <text evidence="1">The sequence shown here is derived from an EMBL/GenBank/DDBJ whole genome shotgun (WGS) entry which is preliminary data.</text>
</comment>
<evidence type="ECO:0000313" key="2">
    <source>
        <dbReference type="Proteomes" id="UP001494588"/>
    </source>
</evidence>
<evidence type="ECO:0000313" key="1">
    <source>
        <dbReference type="EMBL" id="MEM5287283.1"/>
    </source>
</evidence>
<accession>A0ABU9QCZ6</accession>
<dbReference type="Proteomes" id="UP001494588">
    <property type="component" value="Unassembled WGS sequence"/>
</dbReference>
<organism evidence="1 2">
    <name type="scientific">Paraburkholderia sabiae</name>
    <dbReference type="NCBI Taxonomy" id="273251"/>
    <lineage>
        <taxon>Bacteria</taxon>
        <taxon>Pseudomonadati</taxon>
        <taxon>Pseudomonadota</taxon>
        <taxon>Betaproteobacteria</taxon>
        <taxon>Burkholderiales</taxon>
        <taxon>Burkholderiaceae</taxon>
        <taxon>Paraburkholderia</taxon>
    </lineage>
</organism>
<name>A0ABU9QCZ6_9BURK</name>
<keyword evidence="2" id="KW-1185">Reference proteome</keyword>
<dbReference type="EMBL" id="JAZHGC010000012">
    <property type="protein sequence ID" value="MEM5287283.1"/>
    <property type="molecule type" value="Genomic_DNA"/>
</dbReference>